<evidence type="ECO:0000313" key="3">
    <source>
        <dbReference type="Proteomes" id="UP000092555"/>
    </source>
</evidence>
<proteinExistence type="predicted"/>
<dbReference type="EMBL" id="LXTC01000004">
    <property type="protein sequence ID" value="OBA20646.1"/>
    <property type="molecule type" value="Genomic_DNA"/>
</dbReference>
<dbReference type="Proteomes" id="UP000092555">
    <property type="component" value="Unassembled WGS sequence"/>
</dbReference>
<dbReference type="RefSeq" id="XP_018711168.1">
    <property type="nucleotide sequence ID" value="XM_018856100.1"/>
</dbReference>
<dbReference type="OrthoDB" id="4085855at2759"/>
<reference evidence="2 3" key="1">
    <citation type="submission" date="2016-05" db="EMBL/GenBank/DDBJ databases">
        <title>Comparative genomics of biotechnologically important yeasts.</title>
        <authorList>
            <consortium name="DOE Joint Genome Institute"/>
            <person name="Riley R."/>
            <person name="Haridas S."/>
            <person name="Wolfe K.H."/>
            <person name="Lopes M.R."/>
            <person name="Hittinger C.T."/>
            <person name="Goker M."/>
            <person name="Salamov A."/>
            <person name="Wisecaver J."/>
            <person name="Long T.M."/>
            <person name="Aerts A.L."/>
            <person name="Barry K."/>
            <person name="Choi C."/>
            <person name="Clum A."/>
            <person name="Coughlan A.Y."/>
            <person name="Deshpande S."/>
            <person name="Douglass A.P."/>
            <person name="Hanson S.J."/>
            <person name="Klenk H.-P."/>
            <person name="LaButti K."/>
            <person name="Lapidus A."/>
            <person name="Lindquist E."/>
            <person name="Lipzen A."/>
            <person name="Meier-kolthoff J.P."/>
            <person name="Ohm R.A."/>
            <person name="Otillar R.P."/>
            <person name="Pangilinan J."/>
            <person name="Peng Y."/>
            <person name="Rokas A."/>
            <person name="Rosa C.A."/>
            <person name="Scheuner C."/>
            <person name="Sibirny A.A."/>
            <person name="Slot J.C."/>
            <person name="Stielow J.B."/>
            <person name="Sun H."/>
            <person name="Kurtzman C.P."/>
            <person name="Blackwell M."/>
            <person name="Grigoriev I.V."/>
            <person name="Jeffries T.W."/>
        </authorList>
    </citation>
    <scope>NUCLEOTIDE SEQUENCE [LARGE SCALE GENOMIC DNA]</scope>
    <source>
        <strain evidence="2 3">NRRL YB-4993</strain>
    </source>
</reference>
<dbReference type="GeneID" id="30029076"/>
<keyword evidence="3" id="KW-1185">Reference proteome</keyword>
<sequence>MKQIYTHTQLLALRHECQEEAARMFFAACRAQLVYLDLHSDITYRSHSPGLYTSPHSRVSVRYTLRPAPKSDLCRARASNGGATKIHPGSSNSGARPGRGARKNEVPAFESFHLVKIPLSFGELPRGSKIIRVKPGIPVPANAIPVSIAEISEARHGADTTLQPKPKAASGHGSSPKWNVSYEAPSVDGVTYFAAGPPEGPANFAPSCPESPAYFTAPGPESPAYFTPAAGGEWAGTGATGARLGPATDASSETVVSSENRFQYAPYFEPYMRKQLAAGPPCEGLKAKGVPVFQRSDAVAAAITPTTSYESESATEYSSDSSNIQIQLPA</sequence>
<dbReference type="AlphaFoldDB" id="A0A1A0H9E9"/>
<protein>
    <submittedName>
        <fullName evidence="2">Uncharacterized protein</fullName>
    </submittedName>
</protein>
<accession>A0A1A0H9E9</accession>
<feature type="compositionally biased region" description="Low complexity" evidence="1">
    <location>
        <begin position="306"/>
        <end position="322"/>
    </location>
</feature>
<name>A0A1A0H9E9_9ASCO</name>
<evidence type="ECO:0000256" key="1">
    <source>
        <dbReference type="SAM" id="MobiDB-lite"/>
    </source>
</evidence>
<comment type="caution">
    <text evidence="2">The sequence shown here is derived from an EMBL/GenBank/DDBJ whole genome shotgun (WGS) entry which is preliminary data.</text>
</comment>
<feature type="region of interest" description="Disordered" evidence="1">
    <location>
        <begin position="305"/>
        <end position="330"/>
    </location>
</feature>
<evidence type="ECO:0000313" key="2">
    <source>
        <dbReference type="EMBL" id="OBA20646.1"/>
    </source>
</evidence>
<gene>
    <name evidence="2" type="ORF">METBIDRAFT_32614</name>
</gene>
<feature type="region of interest" description="Disordered" evidence="1">
    <location>
        <begin position="79"/>
        <end position="102"/>
    </location>
</feature>
<organism evidence="2 3">
    <name type="scientific">Metschnikowia bicuspidata var. bicuspidata NRRL YB-4993</name>
    <dbReference type="NCBI Taxonomy" id="869754"/>
    <lineage>
        <taxon>Eukaryota</taxon>
        <taxon>Fungi</taxon>
        <taxon>Dikarya</taxon>
        <taxon>Ascomycota</taxon>
        <taxon>Saccharomycotina</taxon>
        <taxon>Pichiomycetes</taxon>
        <taxon>Metschnikowiaceae</taxon>
        <taxon>Metschnikowia</taxon>
    </lineage>
</organism>